<dbReference type="EMBL" id="UYSU01033412">
    <property type="protein sequence ID" value="VDL92190.1"/>
    <property type="molecule type" value="Genomic_DNA"/>
</dbReference>
<dbReference type="OrthoDB" id="6154725at2759"/>
<proteinExistence type="predicted"/>
<dbReference type="STRING" id="70667.A0A183SNK7"/>
<keyword evidence="1" id="KW-0862">Zinc</keyword>
<reference evidence="4 5" key="2">
    <citation type="submission" date="2018-11" db="EMBL/GenBank/DDBJ databases">
        <authorList>
            <consortium name="Pathogen Informatics"/>
        </authorList>
    </citation>
    <scope>NUCLEOTIDE SEQUENCE [LARGE SCALE GENOMIC DNA]</scope>
    <source>
        <strain evidence="4 5">NST_G2</strain>
    </source>
</reference>
<dbReference type="Pfam" id="PF13894">
    <property type="entry name" value="zf-C2H2_4"/>
    <property type="match status" value="1"/>
</dbReference>
<keyword evidence="1" id="KW-0479">Metal-binding</keyword>
<dbReference type="InterPro" id="IPR036236">
    <property type="entry name" value="Znf_C2H2_sf"/>
</dbReference>
<dbReference type="Pfam" id="PF00096">
    <property type="entry name" value="zf-C2H2"/>
    <property type="match status" value="1"/>
</dbReference>
<dbReference type="GO" id="GO:0008270">
    <property type="term" value="F:zinc ion binding"/>
    <property type="evidence" value="ECO:0007669"/>
    <property type="project" value="UniProtKB-KW"/>
</dbReference>
<evidence type="ECO:0000313" key="5">
    <source>
        <dbReference type="Proteomes" id="UP000275846"/>
    </source>
</evidence>
<feature type="region of interest" description="Disordered" evidence="2">
    <location>
        <begin position="141"/>
        <end position="172"/>
    </location>
</feature>
<dbReference type="Proteomes" id="UP000275846">
    <property type="component" value="Unassembled WGS sequence"/>
</dbReference>
<name>A0A183SNK7_SCHSO</name>
<feature type="domain" description="C2H2-type" evidence="3">
    <location>
        <begin position="67"/>
        <end position="94"/>
    </location>
</feature>
<evidence type="ECO:0000256" key="1">
    <source>
        <dbReference type="PROSITE-ProRule" id="PRU00042"/>
    </source>
</evidence>
<feature type="domain" description="C2H2-type" evidence="3">
    <location>
        <begin position="109"/>
        <end position="131"/>
    </location>
</feature>
<gene>
    <name evidence="4" type="ORF">SSLN_LOCUS5805</name>
</gene>
<dbReference type="SMART" id="SM00355">
    <property type="entry name" value="ZnF_C2H2"/>
    <property type="match status" value="2"/>
</dbReference>
<dbReference type="Gene3D" id="3.30.160.60">
    <property type="entry name" value="Classic Zinc Finger"/>
    <property type="match status" value="1"/>
</dbReference>
<organism evidence="6">
    <name type="scientific">Schistocephalus solidus</name>
    <name type="common">Tapeworm</name>
    <dbReference type="NCBI Taxonomy" id="70667"/>
    <lineage>
        <taxon>Eukaryota</taxon>
        <taxon>Metazoa</taxon>
        <taxon>Spiralia</taxon>
        <taxon>Lophotrochozoa</taxon>
        <taxon>Platyhelminthes</taxon>
        <taxon>Cestoda</taxon>
        <taxon>Eucestoda</taxon>
        <taxon>Diphyllobothriidea</taxon>
        <taxon>Diphyllobothriidae</taxon>
        <taxon>Schistocephalus</taxon>
    </lineage>
</organism>
<evidence type="ECO:0000256" key="2">
    <source>
        <dbReference type="SAM" id="MobiDB-lite"/>
    </source>
</evidence>
<dbReference type="PROSITE" id="PS00028">
    <property type="entry name" value="ZINC_FINGER_C2H2_1"/>
    <property type="match status" value="2"/>
</dbReference>
<evidence type="ECO:0000313" key="4">
    <source>
        <dbReference type="EMBL" id="VDL92190.1"/>
    </source>
</evidence>
<keyword evidence="1" id="KW-0863">Zinc-finger</keyword>
<evidence type="ECO:0000313" key="6">
    <source>
        <dbReference type="WBParaSite" id="SSLN_0000599201-mRNA-1"/>
    </source>
</evidence>
<protein>
    <submittedName>
        <fullName evidence="6">C2H2-type domain-containing protein</fullName>
    </submittedName>
</protein>
<dbReference type="AlphaFoldDB" id="A0A183SNK7"/>
<keyword evidence="5" id="KW-1185">Reference proteome</keyword>
<dbReference type="SUPFAM" id="SSF57667">
    <property type="entry name" value="beta-beta-alpha zinc fingers"/>
    <property type="match status" value="1"/>
</dbReference>
<dbReference type="WBParaSite" id="SSLN_0000599201-mRNA-1">
    <property type="protein sequence ID" value="SSLN_0000599201-mRNA-1"/>
    <property type="gene ID" value="SSLN_0000599201"/>
</dbReference>
<dbReference type="PROSITE" id="PS50157">
    <property type="entry name" value="ZINC_FINGER_C2H2_2"/>
    <property type="match status" value="2"/>
</dbReference>
<sequence>MHHQSDNSNFYIKFSQPSFRLPHPHSWHEFHYSQHQRDHIPLLIARYPTLAFTFTTTTTISDGDSLLNCPQCDRTFTSRIGLINHLRIHHTETGESVPEAQTHSRDRRLHCPHCPRAFTPRMGLFGHMRIHYSGIHRNADNTDTSCTPSTPAIRTATATPPTMNDIPPPSGP</sequence>
<reference evidence="6" key="1">
    <citation type="submission" date="2016-06" db="UniProtKB">
        <authorList>
            <consortium name="WormBaseParasite"/>
        </authorList>
    </citation>
    <scope>IDENTIFICATION</scope>
</reference>
<accession>A0A183SNK7</accession>
<evidence type="ECO:0000259" key="3">
    <source>
        <dbReference type="PROSITE" id="PS50157"/>
    </source>
</evidence>
<feature type="compositionally biased region" description="Low complexity" evidence="2">
    <location>
        <begin position="147"/>
        <end position="162"/>
    </location>
</feature>
<dbReference type="InterPro" id="IPR013087">
    <property type="entry name" value="Znf_C2H2_type"/>
</dbReference>